<gene>
    <name evidence="1" type="ORF">MSG28_007011</name>
</gene>
<organism evidence="1 2">
    <name type="scientific">Choristoneura fumiferana</name>
    <name type="common">Spruce budworm moth</name>
    <name type="synonym">Archips fumiferana</name>
    <dbReference type="NCBI Taxonomy" id="7141"/>
    <lineage>
        <taxon>Eukaryota</taxon>
        <taxon>Metazoa</taxon>
        <taxon>Ecdysozoa</taxon>
        <taxon>Arthropoda</taxon>
        <taxon>Hexapoda</taxon>
        <taxon>Insecta</taxon>
        <taxon>Pterygota</taxon>
        <taxon>Neoptera</taxon>
        <taxon>Endopterygota</taxon>
        <taxon>Lepidoptera</taxon>
        <taxon>Glossata</taxon>
        <taxon>Ditrysia</taxon>
        <taxon>Tortricoidea</taxon>
        <taxon>Tortricidae</taxon>
        <taxon>Tortricinae</taxon>
        <taxon>Choristoneura</taxon>
    </lineage>
</organism>
<reference evidence="1 2" key="1">
    <citation type="journal article" date="2022" name="Genome Biol. Evol.">
        <title>The Spruce Budworm Genome: Reconstructing the Evolutionary History of Antifreeze Proteins.</title>
        <authorList>
            <person name="Beliveau C."/>
            <person name="Gagne P."/>
            <person name="Picq S."/>
            <person name="Vernygora O."/>
            <person name="Keeling C.I."/>
            <person name="Pinkney K."/>
            <person name="Doucet D."/>
            <person name="Wen F."/>
            <person name="Johnston J.S."/>
            <person name="Maaroufi H."/>
            <person name="Boyle B."/>
            <person name="Laroche J."/>
            <person name="Dewar K."/>
            <person name="Juretic N."/>
            <person name="Blackburn G."/>
            <person name="Nisole A."/>
            <person name="Brunet B."/>
            <person name="Brandao M."/>
            <person name="Lumley L."/>
            <person name="Duan J."/>
            <person name="Quan G."/>
            <person name="Lucarotti C.J."/>
            <person name="Roe A.D."/>
            <person name="Sperling F.A.H."/>
            <person name="Levesque R.C."/>
            <person name="Cusson M."/>
        </authorList>
    </citation>
    <scope>NUCLEOTIDE SEQUENCE [LARGE SCALE GENOMIC DNA]</scope>
    <source>
        <strain evidence="1">Glfc:IPQL:Cfum</strain>
    </source>
</reference>
<proteinExistence type="predicted"/>
<protein>
    <submittedName>
        <fullName evidence="1">Uncharacterized protein</fullName>
    </submittedName>
</protein>
<dbReference type="Proteomes" id="UP001064048">
    <property type="component" value="Chromosome 11"/>
</dbReference>
<evidence type="ECO:0000313" key="2">
    <source>
        <dbReference type="Proteomes" id="UP001064048"/>
    </source>
</evidence>
<sequence length="578" mass="65682">MRPHILIIVLTSSCYFTAESKVCNKYAVTTYLKRPLYEFSVKILDRVTQETGGHFVFSPVYSWLQLVNIAEGAERLTLNELRNVTGRYWKRCMRRILRVILNRENNQTKIRSKSLVIVDRLLRVKKPFKKRLELLKTVKVESLDFDAADASSDKVNEILSNATEGDILNAVDPDDFNQTLLLMSDAISFTNAWLKPFISAHTKNEIFYHGTTPIGEVNMMTQTEHFNYVKIDKINAEILELPCIDENHSMLIFLPTEGRIIDLFYDFKRIRLANIFNMFKKSGDAPLVNVRVPRFEIMTDVINLPELLSDMGVTRIFDPNQADLKGISEYSINVSIMRQKARIRVTEEGVNAVAEPTISNEDCTSMRLMKVKHDALRRSDSEYSAYEKIGKKARSNTEFEIPAPSSRPKKLKQNIALSESGDERSMKPRVPKKRQHSESEDDTPKPRSKNPKNLKKKIALSESGDEALLAPSKKPKVLPKKRTVSESDDDTPKPRSNKTKSKTPRHEPEDEVPSSRSRKLTQASKDDPSNGSSGWVICSDSEDESFCAEQKSVLQSTLIRQVPGGKVRRTSQLSGEVL</sequence>
<accession>A0ACC0JM03</accession>
<name>A0ACC0JM03_CHOFU</name>
<comment type="caution">
    <text evidence="1">The sequence shown here is derived from an EMBL/GenBank/DDBJ whole genome shotgun (WGS) entry which is preliminary data.</text>
</comment>
<dbReference type="EMBL" id="CM046111">
    <property type="protein sequence ID" value="KAI8425187.1"/>
    <property type="molecule type" value="Genomic_DNA"/>
</dbReference>
<evidence type="ECO:0000313" key="1">
    <source>
        <dbReference type="EMBL" id="KAI8425187.1"/>
    </source>
</evidence>
<keyword evidence="2" id="KW-1185">Reference proteome</keyword>